<reference evidence="1" key="1">
    <citation type="submission" date="2023-04" db="EMBL/GenBank/DDBJ databases">
        <title>Draft Genome sequencing of Naganishia species isolated from polar environments using Oxford Nanopore Technology.</title>
        <authorList>
            <person name="Leo P."/>
            <person name="Venkateswaran K."/>
        </authorList>
    </citation>
    <scope>NUCLEOTIDE SEQUENCE</scope>
    <source>
        <strain evidence="1">MNA-CCFEE 5261</strain>
    </source>
</reference>
<keyword evidence="2" id="KW-1185">Reference proteome</keyword>
<evidence type="ECO:0000313" key="2">
    <source>
        <dbReference type="Proteomes" id="UP001241377"/>
    </source>
</evidence>
<comment type="caution">
    <text evidence="1">The sequence shown here is derived from an EMBL/GenBank/DDBJ whole genome shotgun (WGS) entry which is preliminary data.</text>
</comment>
<name>A0ACC2W2B0_9TREE</name>
<organism evidence="1 2">
    <name type="scientific">Naganishia cerealis</name>
    <dbReference type="NCBI Taxonomy" id="610337"/>
    <lineage>
        <taxon>Eukaryota</taxon>
        <taxon>Fungi</taxon>
        <taxon>Dikarya</taxon>
        <taxon>Basidiomycota</taxon>
        <taxon>Agaricomycotina</taxon>
        <taxon>Tremellomycetes</taxon>
        <taxon>Filobasidiales</taxon>
        <taxon>Filobasidiaceae</taxon>
        <taxon>Naganishia</taxon>
    </lineage>
</organism>
<protein>
    <submittedName>
        <fullName evidence="1">Uncharacterized protein</fullName>
    </submittedName>
</protein>
<gene>
    <name evidence="1" type="ORF">QFC19_003403</name>
</gene>
<dbReference type="EMBL" id="JASBWR010000032">
    <property type="protein sequence ID" value="KAJ9105833.1"/>
    <property type="molecule type" value="Genomic_DNA"/>
</dbReference>
<dbReference type="Proteomes" id="UP001241377">
    <property type="component" value="Unassembled WGS sequence"/>
</dbReference>
<accession>A0ACC2W2B0</accession>
<proteinExistence type="predicted"/>
<sequence length="1139" mass="122811">MDTDVTMETVADIHLPGDSPATISLLPVPVTTDGPLVPRDTISLLVDKDLATIETDRDIDLPVVTPAIPSSSAEPIALEGLLVAQDTTPPLNNEDEAMPGTNAVMESNADIHLPADSTATTPVPAELVTTQDLLEAQHARPALTRTDAVAESDTTMGMNAGIDLPVDFPVAEPPPAEMVTAKAPQVAEDITPHLDMNNRDDEMTDAEPIGEINREIDLPVDPPVTAPSSAELVSPEDHPTASVSTPPRLNPSTTPATANSKKRRRGENAPIPKGAPILILSSDDEVEIISPPKKVLLRAPASSSVLPPSRPGRQGEPSTSINPSSLGTPMAQRISVISSSAIARSSNMPTHASPSSSSAAPEPTPIVTPDARKGSKKGALFLPSTRKALESRRTIEALRRIQLAAAGIAEPREGEPTEPTAADTSATGVDTSWNPEENASSTIGTAWDSPAELPTEPVSNAGWGDPSAQPAGNDSGWGASAETTTTADGWGQPPTMTPNVDDGWNNQAAVTSSTNDGWNTQPVTSSANAGWNTQAVVTSNTNDGWNTQPVTDANTSNTLTTSRTTDAQANASSENVRPETASTASGWGEAPILNSGFNATAQTLAKTDGWNAATVTNQTSSNGYSHASAHGSSKDNGWADTTQTSTANDGWGLPAPAPANDWATREKADVTQPSSATIDPNAWEPEPETAPAQTDWSVWDTPSAPKLSSGWADSSANQASGSWNSSSKMPANRVRDRDLSNSAATNRPGAASGRADDALQAPSSKPRRQVAEDFWQDSELPTATPDTASKVDDSAGWGAWEPSASSVVPKDDGWGNVTGGATESGWSAGGGWNSALRGRPTEIQGDNQNRSFRYGSGTRRTSQERVPTGQPFKSAGHFSTPSDWHDHRAFESTRPASITSSSRRHERSRSRDRPRDRDADDRRSQHSAQESHCRHNDESTSDYRREHRHPERRGSDKEESNRHSGRRESERRHSREHGSDRSERRHSGQREAEEYDRKSVRWERHRSRDQEREHGRDRERDRHQATDRDTYDHEHRRAYSSRDRADSELKRRPSERRDADHRHPKRHESRRKESRYRESESSRSERSVPDGVDAERRHSDTRASDKIHSSRRAMGFDYPDSRDSRGDPGDAGSEAGKSA</sequence>
<evidence type="ECO:0000313" key="1">
    <source>
        <dbReference type="EMBL" id="KAJ9105833.1"/>
    </source>
</evidence>